<evidence type="ECO:0000256" key="3">
    <source>
        <dbReference type="SAM" id="SignalP"/>
    </source>
</evidence>
<dbReference type="AlphaFoldDB" id="A0A090AJU7"/>
<evidence type="ECO:0000313" key="5">
    <source>
        <dbReference type="Proteomes" id="UP000031623"/>
    </source>
</evidence>
<gene>
    <name evidence="4" type="ORF">THII_3477</name>
</gene>
<dbReference type="GO" id="GO:0005509">
    <property type="term" value="F:calcium ion binding"/>
    <property type="evidence" value="ECO:0007669"/>
    <property type="project" value="InterPro"/>
</dbReference>
<dbReference type="SUPFAM" id="SSF103647">
    <property type="entry name" value="TSP type-3 repeat"/>
    <property type="match status" value="1"/>
</dbReference>
<accession>A0A090AJU7</accession>
<sequence>MNSSLKSLMLVALLPVSTSLKAVSIDNDLNPNNIGYWEVDVLTGGESRTAYITGVGAPSGTLYARTEIVYDYFSYVDVGALGGAQRLAGSAPILVSGGLGFLDEVESSGTFAGENGTVNWSVFSDIADGSKIVANTFQFNAQPGKTLGRIRFYQYLDEDVLGASNDVFFTVGSVANLNLGLFTVDNAEAIGISHSGALSTGQGLVNSQVVGYAACKFDQMRPAIVNGTQAVSSVGNLCSDLSSRSFVHPVVGPVYGPLDIVSVIVWEVNPNASSATIITTLGGVPKAATDTDGDGVIDIRDNCPQKSNPNQSDVDGDGLGDVCDNAWRRP</sequence>
<dbReference type="Proteomes" id="UP000031623">
    <property type="component" value="Chromosome"/>
</dbReference>
<dbReference type="KEGG" id="tig:THII_3477"/>
<dbReference type="EMBL" id="AP014633">
    <property type="protein sequence ID" value="BAP57774.1"/>
    <property type="molecule type" value="Genomic_DNA"/>
</dbReference>
<dbReference type="Gene3D" id="4.10.1080.10">
    <property type="entry name" value="TSP type-3 repeat"/>
    <property type="match status" value="1"/>
</dbReference>
<dbReference type="GO" id="GO:0007155">
    <property type="term" value="P:cell adhesion"/>
    <property type="evidence" value="ECO:0007669"/>
    <property type="project" value="InterPro"/>
</dbReference>
<reference evidence="4 5" key="1">
    <citation type="journal article" date="2014" name="ISME J.">
        <title>Ecophysiology of Thioploca ingrica as revealed by the complete genome sequence supplemented with proteomic evidence.</title>
        <authorList>
            <person name="Kojima H."/>
            <person name="Ogura Y."/>
            <person name="Yamamoto N."/>
            <person name="Togashi T."/>
            <person name="Mori H."/>
            <person name="Watanabe T."/>
            <person name="Nemoto F."/>
            <person name="Kurokawa K."/>
            <person name="Hayashi T."/>
            <person name="Fukui M."/>
        </authorList>
    </citation>
    <scope>NUCLEOTIDE SEQUENCE [LARGE SCALE GENOMIC DNA]</scope>
</reference>
<evidence type="ECO:0000313" key="4">
    <source>
        <dbReference type="EMBL" id="BAP57774.1"/>
    </source>
</evidence>
<keyword evidence="1 3" id="KW-0732">Signal</keyword>
<feature type="chain" id="PRO_5001852743" evidence="3">
    <location>
        <begin position="23"/>
        <end position="330"/>
    </location>
</feature>
<dbReference type="InterPro" id="IPR028974">
    <property type="entry name" value="TSP_type-3_rpt"/>
</dbReference>
<feature type="region of interest" description="Disordered" evidence="2">
    <location>
        <begin position="290"/>
        <end position="330"/>
    </location>
</feature>
<dbReference type="HOGENOM" id="CLU_841824_0_0_6"/>
<dbReference type="STRING" id="40754.THII_3477"/>
<protein>
    <submittedName>
        <fullName evidence="4">Peptidase domain-containing protein</fullName>
    </submittedName>
</protein>
<evidence type="ECO:0000256" key="2">
    <source>
        <dbReference type="SAM" id="MobiDB-lite"/>
    </source>
</evidence>
<name>A0A090AJU7_9GAMM</name>
<evidence type="ECO:0000256" key="1">
    <source>
        <dbReference type="ARBA" id="ARBA00022729"/>
    </source>
</evidence>
<proteinExistence type="predicted"/>
<dbReference type="OrthoDB" id="247526at2"/>
<keyword evidence="5" id="KW-1185">Reference proteome</keyword>
<dbReference type="InterPro" id="IPR003367">
    <property type="entry name" value="Thrombospondin_3-like_rpt"/>
</dbReference>
<feature type="signal peptide" evidence="3">
    <location>
        <begin position="1"/>
        <end position="22"/>
    </location>
</feature>
<organism evidence="4 5">
    <name type="scientific">Thioploca ingrica</name>
    <dbReference type="NCBI Taxonomy" id="40754"/>
    <lineage>
        <taxon>Bacteria</taxon>
        <taxon>Pseudomonadati</taxon>
        <taxon>Pseudomonadota</taxon>
        <taxon>Gammaproteobacteria</taxon>
        <taxon>Thiotrichales</taxon>
        <taxon>Thiotrichaceae</taxon>
        <taxon>Thioploca</taxon>
    </lineage>
</organism>
<dbReference type="Pfam" id="PF02412">
    <property type="entry name" value="TSP_3"/>
    <property type="match status" value="1"/>
</dbReference>